<evidence type="ECO:0000256" key="7">
    <source>
        <dbReference type="ARBA" id="ARBA00022448"/>
    </source>
</evidence>
<dbReference type="Gene3D" id="3.50.50.60">
    <property type="entry name" value="FAD/NAD(P)-binding domain"/>
    <property type="match status" value="1"/>
</dbReference>
<evidence type="ECO:0000256" key="2">
    <source>
        <dbReference type="ARBA" id="ARBA00004443"/>
    </source>
</evidence>
<evidence type="ECO:0000256" key="25">
    <source>
        <dbReference type="PIRSR" id="PIRSR611281-1"/>
    </source>
</evidence>
<evidence type="ECO:0000256" key="31">
    <source>
        <dbReference type="SAM" id="MobiDB-lite"/>
    </source>
</evidence>
<dbReference type="CDD" id="cd19502">
    <property type="entry name" value="RecA-like_PAN_like"/>
    <property type="match status" value="1"/>
</dbReference>
<evidence type="ECO:0000256" key="24">
    <source>
        <dbReference type="ARBA" id="ARBA00059077"/>
    </source>
</evidence>
<dbReference type="Pfam" id="PF21236">
    <property type="entry name" value="OB_PRS7"/>
    <property type="match status" value="1"/>
</dbReference>
<feature type="binding site" evidence="26">
    <location>
        <position position="839"/>
    </location>
    <ligand>
        <name>substrate</name>
    </ligand>
</feature>
<evidence type="ECO:0000256" key="15">
    <source>
        <dbReference type="ARBA" id="ARBA00022942"/>
    </source>
</evidence>
<dbReference type="GO" id="GO:0008177">
    <property type="term" value="F:succinate dehydrogenase (quinone) activity"/>
    <property type="evidence" value="ECO:0007669"/>
    <property type="project" value="UniProtKB-EC"/>
</dbReference>
<dbReference type="InterPro" id="IPR003593">
    <property type="entry name" value="AAA+_ATPase"/>
</dbReference>
<keyword evidence="30" id="KW-0175">Coiled coil</keyword>
<dbReference type="SUPFAM" id="SSF52540">
    <property type="entry name" value="P-loop containing nucleoside triphosphate hydrolases"/>
    <property type="match status" value="1"/>
</dbReference>
<keyword evidence="17 29" id="KW-0249">Electron transport</keyword>
<reference evidence="33 34" key="1">
    <citation type="journal article" date="2011" name="J. Gen. Appl. Microbiol.">
        <title>Draft genome sequencing of the enigmatic yeast Saitoella complicata.</title>
        <authorList>
            <person name="Nishida H."/>
            <person name="Hamamoto M."/>
            <person name="Sugiyama J."/>
        </authorList>
    </citation>
    <scope>NUCLEOTIDE SEQUENCE [LARGE SCALE GENOMIC DNA]</scope>
    <source>
        <strain evidence="33 34">NRRL Y-17804</strain>
    </source>
</reference>
<feature type="binding site" evidence="26">
    <location>
        <position position="938"/>
    </location>
    <ligand>
        <name>substrate</name>
    </ligand>
</feature>
<reference evidence="33 34" key="3">
    <citation type="journal article" date="2015" name="Genome Announc.">
        <title>Draft Genome Sequence of the Archiascomycetous Yeast Saitoella complicata.</title>
        <authorList>
            <person name="Yamauchi K."/>
            <person name="Kondo S."/>
            <person name="Hamamoto M."/>
            <person name="Takahashi Y."/>
            <person name="Ogura Y."/>
            <person name="Hayashi T."/>
            <person name="Nishida H."/>
        </authorList>
    </citation>
    <scope>NUCLEOTIDE SEQUENCE [LARGE SCALE GENOMIC DNA]</scope>
    <source>
        <strain evidence="33 34">NRRL Y-17804</strain>
    </source>
</reference>
<dbReference type="GO" id="GO:0005524">
    <property type="term" value="F:ATP binding"/>
    <property type="evidence" value="ECO:0007669"/>
    <property type="project" value="UniProtKB-KW"/>
</dbReference>
<comment type="caution">
    <text evidence="33">The sequence shown here is derived from an EMBL/GenBank/DDBJ whole genome shotgun (WGS) entry which is preliminary data.</text>
</comment>
<dbReference type="InterPro" id="IPR027477">
    <property type="entry name" value="Succ_DH/fumarate_Rdtase_cat_sf"/>
</dbReference>
<dbReference type="Gene3D" id="4.10.80.40">
    <property type="entry name" value="succinate dehydrogenase protein domain"/>
    <property type="match status" value="1"/>
</dbReference>
<evidence type="ECO:0000256" key="17">
    <source>
        <dbReference type="ARBA" id="ARBA00022982"/>
    </source>
</evidence>
<dbReference type="InterPro" id="IPR014006">
    <property type="entry name" value="Succ_Dhase_FrdA_Gneg"/>
</dbReference>
<evidence type="ECO:0000256" key="27">
    <source>
        <dbReference type="PIRSR" id="PIRSR611281-3"/>
    </source>
</evidence>
<dbReference type="InterPro" id="IPR012340">
    <property type="entry name" value="NA-bd_OB-fold"/>
</dbReference>
<evidence type="ECO:0000256" key="18">
    <source>
        <dbReference type="ARBA" id="ARBA00023002"/>
    </source>
</evidence>
<evidence type="ECO:0000256" key="10">
    <source>
        <dbReference type="ARBA" id="ARBA00022630"/>
    </source>
</evidence>
<keyword evidence="8" id="KW-0963">Cytoplasm</keyword>
<dbReference type="FunFam" id="3.90.700.10:FF:000001">
    <property type="entry name" value="Mitochondrial succinate dehydrogenase flavoprotein subunit"/>
    <property type="match status" value="1"/>
</dbReference>
<dbReference type="Gene3D" id="1.20.58.100">
    <property type="entry name" value="Fumarate reductase/succinate dehydrogenase flavoprotein-like, C-terminal domain"/>
    <property type="match status" value="1"/>
</dbReference>
<evidence type="ECO:0000256" key="3">
    <source>
        <dbReference type="ARBA" id="ARBA00004496"/>
    </source>
</evidence>
<evidence type="ECO:0000256" key="5">
    <source>
        <dbReference type="ARBA" id="ARBA00006914"/>
    </source>
</evidence>
<evidence type="ECO:0000256" key="9">
    <source>
        <dbReference type="ARBA" id="ARBA00022532"/>
    </source>
</evidence>
<feature type="active site" description="Proton acceptor" evidence="25">
    <location>
        <position position="871"/>
    </location>
</feature>
<dbReference type="SMART" id="SM00382">
    <property type="entry name" value="AAA"/>
    <property type="match status" value="1"/>
</dbReference>
<comment type="catalytic activity">
    <reaction evidence="23 29">
        <text>a quinone + succinate = fumarate + a quinol</text>
        <dbReference type="Rhea" id="RHEA:40523"/>
        <dbReference type="ChEBI" id="CHEBI:24646"/>
        <dbReference type="ChEBI" id="CHEBI:29806"/>
        <dbReference type="ChEBI" id="CHEBI:30031"/>
        <dbReference type="ChEBI" id="CHEBI:132124"/>
        <dbReference type="EC" id="1.3.5.1"/>
    </reaction>
</comment>
<dbReference type="PANTHER" id="PTHR11632:SF51">
    <property type="entry name" value="SUCCINATE DEHYDROGENASE [UBIQUINONE] FLAVOPROTEIN SUBUNIT, MITOCHONDRIAL"/>
    <property type="match status" value="1"/>
</dbReference>
<dbReference type="GO" id="GO:0006099">
    <property type="term" value="P:tricarboxylic acid cycle"/>
    <property type="evidence" value="ECO:0007669"/>
    <property type="project" value="UniProtKB-UniPathway"/>
</dbReference>
<evidence type="ECO:0000256" key="14">
    <source>
        <dbReference type="ARBA" id="ARBA00022840"/>
    </source>
</evidence>
<dbReference type="GO" id="GO:0050660">
    <property type="term" value="F:flavin adenine dinucleotide binding"/>
    <property type="evidence" value="ECO:0007669"/>
    <property type="project" value="InterPro"/>
</dbReference>
<feature type="binding site" evidence="27">
    <location>
        <position position="972"/>
    </location>
    <ligand>
        <name>FAD</name>
        <dbReference type="ChEBI" id="CHEBI:57692"/>
    </ligand>
</feature>
<organism evidence="33 34">
    <name type="scientific">Saitoella complicata (strain BCRC 22490 / CBS 7301 / JCM 7358 / NBRC 10748 / NRRL Y-17804)</name>
    <dbReference type="NCBI Taxonomy" id="698492"/>
    <lineage>
        <taxon>Eukaryota</taxon>
        <taxon>Fungi</taxon>
        <taxon>Dikarya</taxon>
        <taxon>Ascomycota</taxon>
        <taxon>Taphrinomycotina</taxon>
        <taxon>Taphrinomycotina incertae sedis</taxon>
        <taxon>Saitoella</taxon>
    </lineage>
</organism>
<keyword evidence="16 29" id="KW-0809">Transit peptide</keyword>
<keyword evidence="20 29" id="KW-0472">Membrane</keyword>
<feature type="binding site" evidence="27">
    <location>
        <begin position="622"/>
        <end position="637"/>
    </location>
    <ligand>
        <name>FAD</name>
        <dbReference type="ChEBI" id="CHEBI:57692"/>
    </ligand>
</feature>
<comment type="pathway">
    <text evidence="4 29">Carbohydrate metabolism; tricarboxylic acid cycle; fumarate from succinate (eukaryal route): step 1/1.</text>
</comment>
<dbReference type="SUPFAM" id="SSF51905">
    <property type="entry name" value="FAD/NAD(P)-binding domain"/>
    <property type="match status" value="1"/>
</dbReference>
<evidence type="ECO:0000256" key="22">
    <source>
        <dbReference type="ARBA" id="ARBA00024661"/>
    </source>
</evidence>
<comment type="function">
    <text evidence="24 29">Flavoprotein (FP) subunit of succinate dehydrogenase (SDH) that is involved in complex II of the mitochondrial electron transport chain and is responsible for transferring electrons from succinate to ubiquinone (coenzyme Q).</text>
</comment>
<evidence type="ECO:0000256" key="23">
    <source>
        <dbReference type="ARBA" id="ARBA00049220"/>
    </source>
</evidence>
<comment type="similarity">
    <text evidence="5">Belongs to the AAA ATPase family.</text>
</comment>
<dbReference type="InterPro" id="IPR003960">
    <property type="entry name" value="ATPase_AAA_CS"/>
</dbReference>
<dbReference type="STRING" id="698492.A0A0E9NPU4"/>
<keyword evidence="9 29" id="KW-0816">Tricarboxylic acid cycle</keyword>
<feature type="region of interest" description="Disordered" evidence="31">
    <location>
        <begin position="491"/>
        <end position="510"/>
    </location>
</feature>
<dbReference type="SUPFAM" id="SSF46977">
    <property type="entry name" value="Succinate dehydrogenase/fumarate reductase flavoprotein C-terminal domain"/>
    <property type="match status" value="1"/>
</dbReference>
<feature type="coiled-coil region" evidence="30">
    <location>
        <begin position="42"/>
        <end position="69"/>
    </location>
</feature>
<comment type="similarity">
    <text evidence="6 29">Belongs to the FAD-dependent oxidoreductase 2 family. FRD/SDH subfamily.</text>
</comment>
<feature type="binding site" evidence="26">
    <location>
        <position position="827"/>
    </location>
    <ligand>
        <name>substrate</name>
    </ligand>
</feature>
<dbReference type="SUPFAM" id="SSF56425">
    <property type="entry name" value="Succinate dehydrogenase/fumarate reductase flavoprotein, catalytic domain"/>
    <property type="match status" value="1"/>
</dbReference>
<dbReference type="GO" id="GO:0016887">
    <property type="term" value="F:ATP hydrolysis activity"/>
    <property type="evidence" value="ECO:0007669"/>
    <property type="project" value="InterPro"/>
</dbReference>
<dbReference type="InterPro" id="IPR037099">
    <property type="entry name" value="Fum_R/Succ_DH_flav-like_C_sf"/>
</dbReference>
<dbReference type="Proteomes" id="UP000033140">
    <property type="component" value="Unassembled WGS sequence"/>
</dbReference>
<keyword evidence="34" id="KW-1185">Reference proteome</keyword>
<feature type="region of interest" description="Disordered" evidence="31">
    <location>
        <begin position="1"/>
        <end position="25"/>
    </location>
</feature>
<evidence type="ECO:0000256" key="8">
    <source>
        <dbReference type="ARBA" id="ARBA00022490"/>
    </source>
</evidence>
<keyword evidence="7 29" id="KW-0813">Transport</keyword>
<evidence type="ECO:0000256" key="29">
    <source>
        <dbReference type="RuleBase" id="RU362051"/>
    </source>
</evidence>
<dbReference type="InterPro" id="IPR003953">
    <property type="entry name" value="FAD-dep_OxRdtase_2_FAD-bd"/>
</dbReference>
<dbReference type="InterPro" id="IPR030664">
    <property type="entry name" value="SdhA/FrdA/AprA"/>
</dbReference>
<dbReference type="Gene3D" id="1.10.8.60">
    <property type="match status" value="1"/>
</dbReference>
<accession>A0A0E9NPU4</accession>
<protein>
    <recommendedName>
        <fullName evidence="29">Succinate dehydrogenase [ubiquinone] flavoprotein subunit, mitochondrial</fullName>
        <ecNumber evidence="29">1.3.5.1</ecNumber>
    </recommendedName>
</protein>
<evidence type="ECO:0000256" key="1">
    <source>
        <dbReference type="ARBA" id="ARBA00004123"/>
    </source>
</evidence>
<evidence type="ECO:0000256" key="26">
    <source>
        <dbReference type="PIRSR" id="PIRSR611281-2"/>
    </source>
</evidence>
<sequence length="1179" mass="130784">MPKAAGENWEKWGKADADEDEEIKDIVPLDEDDIAVLKTYGAAPYSSSLKKIEEELKNLQKRVNEKTGVKESDTGLAPPHLWDVMADKQRMSEEQPLQVARCTKIIQGAGEEDEKRKYVINVKQIAKFVVNLGERVAPTDIEEGMRVGVDRTKYQIQLPLPPKIDPSVTMMQVEEKPDVTYSDVGGCKQQIEKLREVVELPLLSPERFANLGIDPPKGIMLYGPPGTGKTLCARAVANRTDATFIRVIGSELVQKYVGEGARMVRELFEMARTKKACIIFFDEIDAVGGARFDDGAGGDNEVQRTMLELITQLDGFDARGNIKVMFATNRPNTLDPALLRPGRIDRKVEFSLPDNEGRANILRIHAKSMAVERDIRWELIARLCPNTTGAELRSVCTEAGMFAIRARRKLATEKDFLEAVNKVVKVQLVVEIEKWTEEQGTRKTSGEARKEEGDGTKDRNRLLLAFYQCYIFCYFLSGLANEMSRNEPAVSGKPLRGEVDGNPSPQHTLPIKTKERLGPQEHTFNRHIPRITHVVRREELCRRRPLGMRREQANVRAFHATRPGARIIGSQPLRAQEASGAISSKYPVIDHEYDAIVVGAGGAGLRAAFGLAEAGLNTACITKLFPTRSHTVAAQGGINAALGNMTEDDWRWHMYDTVKGSDWLGDQDAIHYMTREAPATVIELEHYGVPFSRTDEGKIYQRAFGGQSLKFGKGGQAYRCAAVADRTGHSLLHTLYGQSLRHNTNFFIEYFALDLLMEDGKCVGVIALNQEDGTLHRFRAHQTVLATGGYGRAYFSCTSAHTCTGDGNAMVARAGLPLQDLEFVQFHPTGIYGAGCLITEGSRGEGGYLLNANGERFMERYAPTAKDLASRDVVSRSMTMEIREGRGVGPEKDHIYLQLSHLPAEVLHERLPGISETAAIFAGVDVTKEPIPVLPTVHYNMGGIPTNYHGQVITVDKEGKDQIVDGLYAAGEAACVSVHGANRLGANSLLDIVVFGRACANHIKENLTPGKPHKPISADSGAQTIATLDKLRTAEGTRSTAQIRLDMQKVMQTDVSVFRTEQSLKEGVEKILKVDRSFENVATTDRSMIWNTDLIETWELMNLLTCASQTAVSAEARKESRGAHAHEDFPERDDVKWMKHTLSWQDPETKEVKLSYRAVQDKTLDEAECKPVPPFKRTY</sequence>
<gene>
    <name evidence="33" type="ORF">G7K_5804-t1</name>
</gene>
<feature type="domain" description="AAA+ ATPase" evidence="32">
    <location>
        <begin position="215"/>
        <end position="354"/>
    </location>
</feature>
<name>A0A0E9NPU4_SAICN</name>
<evidence type="ECO:0000259" key="32">
    <source>
        <dbReference type="SMART" id="SM00382"/>
    </source>
</evidence>
<dbReference type="FunFam" id="3.50.50.60:FF:000482">
    <property type="entry name" value="Succinate dehydrogenase complex, subunit A, flavoprotein (Fp)"/>
    <property type="match status" value="1"/>
</dbReference>
<dbReference type="InterPro" id="IPR027417">
    <property type="entry name" value="P-loop_NTPase"/>
</dbReference>
<dbReference type="InterPro" id="IPR003952">
    <property type="entry name" value="FRD_SDH_FAD_BS"/>
</dbReference>
<feature type="binding site" evidence="27">
    <location>
        <begin position="988"/>
        <end position="989"/>
    </location>
    <ligand>
        <name>FAD</name>
        <dbReference type="ChEBI" id="CHEBI:57692"/>
    </ligand>
</feature>
<dbReference type="FunFam" id="2.40.50.140:FF:000037">
    <property type="entry name" value="26S protease regulatory subunit 7"/>
    <property type="match status" value="1"/>
</dbReference>
<dbReference type="InterPro" id="IPR015939">
    <property type="entry name" value="Fum_Rdtase/Succ_DH_flav-like_C"/>
</dbReference>
<evidence type="ECO:0000256" key="19">
    <source>
        <dbReference type="ARBA" id="ARBA00023128"/>
    </source>
</evidence>
<dbReference type="Gene3D" id="2.40.50.140">
    <property type="entry name" value="Nucleic acid-binding proteins"/>
    <property type="match status" value="1"/>
</dbReference>
<dbReference type="AlphaFoldDB" id="A0A0E9NPU4"/>
<dbReference type="UniPathway" id="UPA00223">
    <property type="reaction ID" value="UER01006"/>
</dbReference>
<evidence type="ECO:0000256" key="6">
    <source>
        <dbReference type="ARBA" id="ARBA00008040"/>
    </source>
</evidence>
<keyword evidence="12" id="KW-0999">Mitochondrion inner membrane</keyword>
<reference evidence="33 34" key="2">
    <citation type="journal article" date="2014" name="J. Gen. Appl. Microbiol.">
        <title>The early diverging ascomycetous budding yeast Saitoella complicata has three histone deacetylases belonging to the Clr6, Hos2, and Rpd3 lineages.</title>
        <authorList>
            <person name="Nishida H."/>
            <person name="Matsumoto T."/>
            <person name="Kondo S."/>
            <person name="Hamamoto M."/>
            <person name="Yoshikawa H."/>
        </authorList>
    </citation>
    <scope>NUCLEOTIDE SEQUENCE [LARGE SCALE GENOMIC DNA]</scope>
    <source>
        <strain evidence="33 34">NRRL Y-17804</strain>
    </source>
</reference>
<dbReference type="PANTHER" id="PTHR11632">
    <property type="entry name" value="SUCCINATE DEHYDROGENASE 2 FLAVOPROTEIN SUBUNIT"/>
    <property type="match status" value="1"/>
</dbReference>
<evidence type="ECO:0000256" key="28">
    <source>
        <dbReference type="PIRSR" id="PIRSR611281-4"/>
    </source>
</evidence>
<comment type="function">
    <text evidence="22">The 26S proteasome is involved in the ATP-dependent degradation of ubiquitinated proteins. The regulatory (or ATPase) complex confers ATP dependency and substrate specificity to the 26S complex.</text>
</comment>
<evidence type="ECO:0000256" key="11">
    <source>
        <dbReference type="ARBA" id="ARBA00022741"/>
    </source>
</evidence>
<keyword evidence="10 27" id="KW-0285">Flavoprotein</keyword>
<evidence type="ECO:0000313" key="33">
    <source>
        <dbReference type="EMBL" id="GAO51711.1"/>
    </source>
</evidence>
<evidence type="ECO:0000256" key="30">
    <source>
        <dbReference type="SAM" id="Coils"/>
    </source>
</evidence>
<dbReference type="NCBIfam" id="TIGR01812">
    <property type="entry name" value="sdhA_frdA_Gneg"/>
    <property type="match status" value="1"/>
</dbReference>
<dbReference type="GO" id="GO:0005634">
    <property type="term" value="C:nucleus"/>
    <property type="evidence" value="ECO:0007669"/>
    <property type="project" value="UniProtKB-SubCell"/>
</dbReference>
<dbReference type="InterPro" id="IPR003959">
    <property type="entry name" value="ATPase_AAA_core"/>
</dbReference>
<dbReference type="PROSITE" id="PS00674">
    <property type="entry name" value="AAA"/>
    <property type="match status" value="1"/>
</dbReference>
<dbReference type="FunFam" id="1.20.58.100:FF:000001">
    <property type="entry name" value="Succinate dehydrogenase flavoprotein subunit (SdhA)"/>
    <property type="match status" value="1"/>
</dbReference>
<dbReference type="Pfam" id="PF00004">
    <property type="entry name" value="AAA"/>
    <property type="match status" value="1"/>
</dbReference>
<feature type="binding site" evidence="27">
    <location>
        <position position="806"/>
    </location>
    <ligand>
        <name>FAD</name>
        <dbReference type="ChEBI" id="CHEBI:57692"/>
    </ligand>
</feature>
<evidence type="ECO:0000256" key="13">
    <source>
        <dbReference type="ARBA" id="ARBA00022827"/>
    </source>
</evidence>
<dbReference type="NCBIfam" id="TIGR01816">
    <property type="entry name" value="sdhA_forward"/>
    <property type="match status" value="1"/>
</dbReference>
<keyword evidence="15" id="KW-0647">Proteasome</keyword>
<feature type="binding site" evidence="26">
    <location>
        <position position="983"/>
    </location>
    <ligand>
        <name>substrate</name>
    </ligand>
</feature>
<evidence type="ECO:0000256" key="12">
    <source>
        <dbReference type="ARBA" id="ARBA00022792"/>
    </source>
</evidence>
<evidence type="ECO:0000256" key="20">
    <source>
        <dbReference type="ARBA" id="ARBA00023136"/>
    </source>
</evidence>
<dbReference type="Pfam" id="PF00890">
    <property type="entry name" value="FAD_binding_2"/>
    <property type="match status" value="1"/>
</dbReference>
<dbReference type="GO" id="GO:0009055">
    <property type="term" value="F:electron transfer activity"/>
    <property type="evidence" value="ECO:0007669"/>
    <property type="project" value="TreeGrafter"/>
</dbReference>
<feature type="binding site" evidence="27">
    <location>
        <begin position="599"/>
        <end position="604"/>
    </location>
    <ligand>
        <name>FAD</name>
        <dbReference type="ChEBI" id="CHEBI:57692"/>
    </ligand>
</feature>
<comment type="subcellular location">
    <subcellularLocation>
        <location evidence="3">Cytoplasm</location>
    </subcellularLocation>
    <subcellularLocation>
        <location evidence="2 29">Mitochondrion inner membrane</location>
        <topology evidence="2 29">Peripheral membrane protein</topology>
        <orientation evidence="2 29">Matrix side</orientation>
    </subcellularLocation>
    <subcellularLocation>
        <location evidence="1">Nucleus</location>
    </subcellularLocation>
</comment>
<evidence type="ECO:0000256" key="16">
    <source>
        <dbReference type="ARBA" id="ARBA00022946"/>
    </source>
</evidence>
<dbReference type="PRINTS" id="PR00411">
    <property type="entry name" value="PNDRDTASEI"/>
</dbReference>
<dbReference type="FunFam" id="4.10.80.40:FF:000002">
    <property type="entry name" value="Succinate dehydrogenase [ubiquinone] flavoprotein subunit, mitochondrial"/>
    <property type="match status" value="1"/>
</dbReference>
<dbReference type="InterPro" id="IPR048723">
    <property type="entry name" value="OB_PRS7"/>
</dbReference>
<feature type="modified residue" description="Tele-8alpha-FAD histidine" evidence="28">
    <location>
        <position position="630"/>
    </location>
</feature>
<evidence type="ECO:0000313" key="34">
    <source>
        <dbReference type="Proteomes" id="UP000033140"/>
    </source>
</evidence>
<dbReference type="InterPro" id="IPR011281">
    <property type="entry name" value="Succ_DH_flav_su_fwd"/>
</dbReference>
<dbReference type="GO" id="GO:0006121">
    <property type="term" value="P:mitochondrial electron transport, succinate to ubiquinone"/>
    <property type="evidence" value="ECO:0007669"/>
    <property type="project" value="TreeGrafter"/>
</dbReference>
<dbReference type="GO" id="GO:0005743">
    <property type="term" value="C:mitochondrial inner membrane"/>
    <property type="evidence" value="ECO:0007669"/>
    <property type="project" value="UniProtKB-SubCell"/>
</dbReference>
<keyword evidence="18 29" id="KW-0560">Oxidoreductase</keyword>
<evidence type="ECO:0000256" key="21">
    <source>
        <dbReference type="ARBA" id="ARBA00023242"/>
    </source>
</evidence>
<evidence type="ECO:0000256" key="4">
    <source>
        <dbReference type="ARBA" id="ARBA00004788"/>
    </source>
</evidence>
<comment type="cofactor">
    <cofactor evidence="27">
        <name>FAD</name>
        <dbReference type="ChEBI" id="CHEBI:57692"/>
    </cofactor>
    <text evidence="27">Flavinylated by SdhE, about 5% flavinylation occurs in the absence of SdhE.</text>
</comment>
<keyword evidence="13 27" id="KW-0274">FAD</keyword>
<dbReference type="InterPro" id="IPR036188">
    <property type="entry name" value="FAD/NAD-bd_sf"/>
</dbReference>
<dbReference type="Pfam" id="PF02910">
    <property type="entry name" value="Succ_DH_flav_C"/>
    <property type="match status" value="1"/>
</dbReference>
<keyword evidence="11" id="KW-0547">Nucleotide-binding</keyword>
<dbReference type="InterPro" id="IPR041569">
    <property type="entry name" value="AAA_lid_3"/>
</dbReference>
<keyword evidence="19" id="KW-0496">Mitochondrion</keyword>
<dbReference type="FunFam" id="3.40.50.300:FF:000027">
    <property type="entry name" value="26S protease regulatory subunit 7"/>
    <property type="match status" value="1"/>
</dbReference>
<proteinExistence type="inferred from homology"/>
<dbReference type="EC" id="1.3.5.1" evidence="29"/>
<dbReference type="EMBL" id="BACD03000051">
    <property type="protein sequence ID" value="GAO51711.1"/>
    <property type="molecule type" value="Genomic_DNA"/>
</dbReference>
<keyword evidence="14" id="KW-0067">ATP-binding</keyword>
<keyword evidence="21" id="KW-0539">Nucleus</keyword>
<dbReference type="PROSITE" id="PS00504">
    <property type="entry name" value="FRD_SDH_FAD_BINDING"/>
    <property type="match status" value="1"/>
</dbReference>
<dbReference type="Pfam" id="PF17862">
    <property type="entry name" value="AAA_lid_3"/>
    <property type="match status" value="1"/>
</dbReference>
<dbReference type="Gene3D" id="3.40.50.300">
    <property type="entry name" value="P-loop containing nucleotide triphosphate hydrolases"/>
    <property type="match status" value="1"/>
</dbReference>
<dbReference type="GO" id="GO:0008540">
    <property type="term" value="C:proteasome regulatory particle, base subcomplex"/>
    <property type="evidence" value="ECO:0007669"/>
    <property type="project" value="UniProtKB-ARBA"/>
</dbReference>
<dbReference type="FunFam" id="1.10.8.60:FF:000005">
    <property type="entry name" value="26S protease regulatory subunit 7"/>
    <property type="match status" value="1"/>
</dbReference>
<dbReference type="Gene3D" id="3.90.700.10">
    <property type="entry name" value="Succinate dehydrogenase/fumarate reductase flavoprotein, catalytic domain"/>
    <property type="match status" value="1"/>
</dbReference>